<reference evidence="3 4" key="1">
    <citation type="submission" date="2019-07" db="EMBL/GenBank/DDBJ databases">
        <title>Full genome sequence of Sphingomonas sp. 4R-6-7(HKS19).</title>
        <authorList>
            <person name="Im W.-T."/>
        </authorList>
    </citation>
    <scope>NUCLEOTIDE SEQUENCE [LARGE SCALE GENOMIC DNA]</scope>
    <source>
        <strain evidence="3 4">HKS19</strain>
    </source>
</reference>
<keyword evidence="1" id="KW-0378">Hydrolase</keyword>
<gene>
    <name evidence="3" type="ORF">FPZ24_05650</name>
</gene>
<dbReference type="Pfam" id="PF03061">
    <property type="entry name" value="4HBT"/>
    <property type="match status" value="1"/>
</dbReference>
<dbReference type="SUPFAM" id="SSF54637">
    <property type="entry name" value="Thioesterase/thiol ester dehydrase-isomerase"/>
    <property type="match status" value="1"/>
</dbReference>
<sequence>MSATPPERMPDIRVTVMAADANPYGSAFVGWLFGQMALAGGSLASRLSGKRAPVVAADGFTFTAPAAIGDELSVWAEVAAKGNTSMTIATEAWKRDRHGEAVAKVAEGNFVFVGMER</sequence>
<dbReference type="InterPro" id="IPR006683">
    <property type="entry name" value="Thioestr_dom"/>
</dbReference>
<dbReference type="OrthoDB" id="9801856at2"/>
<evidence type="ECO:0000256" key="1">
    <source>
        <dbReference type="PROSITE-ProRule" id="PRU01106"/>
    </source>
</evidence>
<dbReference type="AlphaFoldDB" id="A0A5B8LHC2"/>
<dbReference type="CDD" id="cd03442">
    <property type="entry name" value="BFIT_BACH"/>
    <property type="match status" value="1"/>
</dbReference>
<proteinExistence type="predicted"/>
<organism evidence="3 4">
    <name type="scientific">Sphingomonas panacisoli</name>
    <dbReference type="NCBI Taxonomy" id="1813879"/>
    <lineage>
        <taxon>Bacteria</taxon>
        <taxon>Pseudomonadati</taxon>
        <taxon>Pseudomonadota</taxon>
        <taxon>Alphaproteobacteria</taxon>
        <taxon>Sphingomonadales</taxon>
        <taxon>Sphingomonadaceae</taxon>
        <taxon>Sphingomonas</taxon>
    </lineage>
</organism>
<evidence type="ECO:0000313" key="3">
    <source>
        <dbReference type="EMBL" id="QDZ07024.1"/>
    </source>
</evidence>
<feature type="domain" description="HotDog ACOT-type" evidence="2">
    <location>
        <begin position="6"/>
        <end position="117"/>
    </location>
</feature>
<dbReference type="PROSITE" id="PS51770">
    <property type="entry name" value="HOTDOG_ACOT"/>
    <property type="match status" value="1"/>
</dbReference>
<dbReference type="GO" id="GO:0016790">
    <property type="term" value="F:thiolester hydrolase activity"/>
    <property type="evidence" value="ECO:0007669"/>
    <property type="project" value="UniProtKB-ARBA"/>
</dbReference>
<dbReference type="InterPro" id="IPR029069">
    <property type="entry name" value="HotDog_dom_sf"/>
</dbReference>
<dbReference type="Proteomes" id="UP000315673">
    <property type="component" value="Chromosome"/>
</dbReference>
<dbReference type="KEGG" id="spai:FPZ24_05650"/>
<dbReference type="RefSeq" id="WP_146570108.1">
    <property type="nucleotide sequence ID" value="NZ_CP042306.1"/>
</dbReference>
<keyword evidence="4" id="KW-1185">Reference proteome</keyword>
<accession>A0A5B8LHC2</accession>
<dbReference type="InterPro" id="IPR033120">
    <property type="entry name" value="HOTDOG_ACOT"/>
</dbReference>
<protein>
    <submittedName>
        <fullName evidence="3">Acyl-CoA thioesterase</fullName>
    </submittedName>
</protein>
<evidence type="ECO:0000259" key="2">
    <source>
        <dbReference type="PROSITE" id="PS51770"/>
    </source>
</evidence>
<dbReference type="EMBL" id="CP042306">
    <property type="protein sequence ID" value="QDZ07024.1"/>
    <property type="molecule type" value="Genomic_DNA"/>
</dbReference>
<name>A0A5B8LHC2_9SPHN</name>
<dbReference type="Gene3D" id="3.10.129.10">
    <property type="entry name" value="Hotdog Thioesterase"/>
    <property type="match status" value="1"/>
</dbReference>
<evidence type="ECO:0000313" key="4">
    <source>
        <dbReference type="Proteomes" id="UP000315673"/>
    </source>
</evidence>